<dbReference type="OrthoDB" id="10268090at2759"/>
<dbReference type="InterPro" id="IPR005097">
    <property type="entry name" value="Sacchrp_dh_NADP-bd"/>
</dbReference>
<evidence type="ECO:0000259" key="2">
    <source>
        <dbReference type="Pfam" id="PF03435"/>
    </source>
</evidence>
<proteinExistence type="inferred from homology"/>
<dbReference type="VEuPathDB" id="FungiDB:AAP_04607"/>
<dbReference type="PANTHER" id="PTHR12286:SF5">
    <property type="entry name" value="SACCHAROPINE DEHYDROGENASE-LIKE OXIDOREDUCTASE"/>
    <property type="match status" value="1"/>
</dbReference>
<dbReference type="EMBL" id="AZGZ01000022">
    <property type="protein sequence ID" value="KZZ89122.1"/>
    <property type="molecule type" value="Genomic_DNA"/>
</dbReference>
<dbReference type="SUPFAM" id="SSF51735">
    <property type="entry name" value="NAD(P)-binding Rossmann-fold domains"/>
    <property type="match status" value="1"/>
</dbReference>
<dbReference type="GO" id="GO:0009247">
    <property type="term" value="P:glycolipid biosynthetic process"/>
    <property type="evidence" value="ECO:0007669"/>
    <property type="project" value="TreeGrafter"/>
</dbReference>
<comment type="similarity">
    <text evidence="1">Belongs to the saccharopine dehydrogenase family.</text>
</comment>
<reference evidence="3 4" key="1">
    <citation type="journal article" date="2016" name="Genome Biol. Evol.">
        <title>Divergent and convergent evolution of fungal pathogenicity.</title>
        <authorList>
            <person name="Shang Y."/>
            <person name="Xiao G."/>
            <person name="Zheng P."/>
            <person name="Cen K."/>
            <person name="Zhan S."/>
            <person name="Wang C."/>
        </authorList>
    </citation>
    <scope>NUCLEOTIDE SEQUENCE [LARGE SCALE GENOMIC DNA]</scope>
    <source>
        <strain evidence="3 4">ARSEF 7405</strain>
    </source>
</reference>
<protein>
    <submittedName>
        <fullName evidence="3">Saccharopine dehydrogenase</fullName>
    </submittedName>
</protein>
<evidence type="ECO:0000256" key="1">
    <source>
        <dbReference type="ARBA" id="ARBA00038048"/>
    </source>
</evidence>
<dbReference type="GO" id="GO:0005811">
    <property type="term" value="C:lipid droplet"/>
    <property type="evidence" value="ECO:0007669"/>
    <property type="project" value="TreeGrafter"/>
</dbReference>
<dbReference type="GO" id="GO:0005886">
    <property type="term" value="C:plasma membrane"/>
    <property type="evidence" value="ECO:0007669"/>
    <property type="project" value="TreeGrafter"/>
</dbReference>
<organism evidence="3 4">
    <name type="scientific">Ascosphaera apis ARSEF 7405</name>
    <dbReference type="NCBI Taxonomy" id="392613"/>
    <lineage>
        <taxon>Eukaryota</taxon>
        <taxon>Fungi</taxon>
        <taxon>Dikarya</taxon>
        <taxon>Ascomycota</taxon>
        <taxon>Pezizomycotina</taxon>
        <taxon>Eurotiomycetes</taxon>
        <taxon>Eurotiomycetidae</taxon>
        <taxon>Onygenales</taxon>
        <taxon>Ascosphaeraceae</taxon>
        <taxon>Ascosphaera</taxon>
    </lineage>
</organism>
<name>A0A167WPM2_9EURO</name>
<dbReference type="Pfam" id="PF03435">
    <property type="entry name" value="Sacchrp_dh_NADP"/>
    <property type="match status" value="1"/>
</dbReference>
<gene>
    <name evidence="3" type="ORF">AAP_04607</name>
</gene>
<comment type="caution">
    <text evidence="3">The sequence shown here is derived from an EMBL/GenBank/DDBJ whole genome shotgun (WGS) entry which is preliminary data.</text>
</comment>
<dbReference type="Gene3D" id="3.40.50.720">
    <property type="entry name" value="NAD(P)-binding Rossmann-like Domain"/>
    <property type="match status" value="1"/>
</dbReference>
<sequence length="419" mass="46090">MPGTQTRSIDIVLLGATGYTGVRTAEYITRSFPTTLQWAVAGRSYEKLRDLVEKLKKINPDRKIPEIIPIRMTSEELKKLASRTKVVINLIGPYSLYSAPIVEACAKNGTHYLDITGEVSWVQEMIQKHHETARSTNAIIISCVGMDSVPADCVAYLVTKTLSSKYSVRPHRITSCVYDIKSVPSGGTAASIISEVERSDLNFLTSTSAPHRLSVSPPAHPPTKSWCESIFGVKTERELGTLTTYPMAICDDAIVNRTISLRPEFYGMTQFNQYMAVGNRFVGSLIHLGIVLGSISLKFPPLRYLARKIVFGPGGGVTPEAAKDDYAEVRAVAVGEQSVEVDGRTEIREVRAQGRFRYNGDLYYMTGLLASEAARTLLEEEGLVRELGGGYLTPAMLGDAYIERMRSAGCIYEAEVVEN</sequence>
<dbReference type="InterPro" id="IPR036291">
    <property type="entry name" value="NAD(P)-bd_dom_sf"/>
</dbReference>
<keyword evidence="4" id="KW-1185">Reference proteome</keyword>
<accession>A0A167WPM2</accession>
<dbReference type="PANTHER" id="PTHR12286">
    <property type="entry name" value="SACCHAROPINE DEHYDROGENASE-LIKE OXIDOREDUCTASE"/>
    <property type="match status" value="1"/>
</dbReference>
<dbReference type="Proteomes" id="UP000242877">
    <property type="component" value="Unassembled WGS sequence"/>
</dbReference>
<dbReference type="InterPro" id="IPR051276">
    <property type="entry name" value="Saccharopine_DH-like_oxidrdct"/>
</dbReference>
<feature type="domain" description="Saccharopine dehydrogenase NADP binding" evidence="2">
    <location>
        <begin position="11"/>
        <end position="140"/>
    </location>
</feature>
<dbReference type="GO" id="GO:0005739">
    <property type="term" value="C:mitochondrion"/>
    <property type="evidence" value="ECO:0007669"/>
    <property type="project" value="TreeGrafter"/>
</dbReference>
<evidence type="ECO:0000313" key="3">
    <source>
        <dbReference type="EMBL" id="KZZ89122.1"/>
    </source>
</evidence>
<evidence type="ECO:0000313" key="4">
    <source>
        <dbReference type="Proteomes" id="UP000242877"/>
    </source>
</evidence>
<dbReference type="AlphaFoldDB" id="A0A167WPM2"/>